<name>A0AAI9Y6Z0_9PEZI</name>
<proteinExistence type="predicted"/>
<gene>
    <name evidence="1" type="ORF">CCUS01_15700</name>
</gene>
<dbReference type="EMBL" id="MPDP01000084">
    <property type="protein sequence ID" value="KAK1483638.1"/>
    <property type="molecule type" value="Genomic_DNA"/>
</dbReference>
<accession>A0AAI9Y6Z0</accession>
<reference evidence="1" key="1">
    <citation type="submission" date="2016-11" db="EMBL/GenBank/DDBJ databases">
        <title>The genome sequence of Colletotrichum cuscutae.</title>
        <authorList>
            <person name="Baroncelli R."/>
        </authorList>
    </citation>
    <scope>NUCLEOTIDE SEQUENCE</scope>
    <source>
        <strain evidence="1">IMI 304802</strain>
    </source>
</reference>
<sequence length="187" mass="21049">MTKLSKDYPSRGFPSRWISFVKTRGRLSINETAEPASWGASRDVLLPYHPSNLVLLWAPRFDSTRNRLRPYFTTETYRTGDHLSFPGVWSFDTAQGPYPARCRGETNNCWTTLELDDRTAPVNRGKIDNLAVAILHRLSNVDEPHPSGLTPHANNHRLNDPLIHVGPMGGPLFYCSQSPLLAPLANR</sequence>
<organism evidence="1 2">
    <name type="scientific">Colletotrichum cuscutae</name>
    <dbReference type="NCBI Taxonomy" id="1209917"/>
    <lineage>
        <taxon>Eukaryota</taxon>
        <taxon>Fungi</taxon>
        <taxon>Dikarya</taxon>
        <taxon>Ascomycota</taxon>
        <taxon>Pezizomycotina</taxon>
        <taxon>Sordariomycetes</taxon>
        <taxon>Hypocreomycetidae</taxon>
        <taxon>Glomerellales</taxon>
        <taxon>Glomerellaceae</taxon>
        <taxon>Colletotrichum</taxon>
        <taxon>Colletotrichum acutatum species complex</taxon>
    </lineage>
</organism>
<protein>
    <submittedName>
        <fullName evidence="1">Uncharacterized protein</fullName>
    </submittedName>
</protein>
<evidence type="ECO:0000313" key="2">
    <source>
        <dbReference type="Proteomes" id="UP001239213"/>
    </source>
</evidence>
<dbReference type="Proteomes" id="UP001239213">
    <property type="component" value="Unassembled WGS sequence"/>
</dbReference>
<keyword evidence="2" id="KW-1185">Reference proteome</keyword>
<evidence type="ECO:0000313" key="1">
    <source>
        <dbReference type="EMBL" id="KAK1483638.1"/>
    </source>
</evidence>
<comment type="caution">
    <text evidence="1">The sequence shown here is derived from an EMBL/GenBank/DDBJ whole genome shotgun (WGS) entry which is preliminary data.</text>
</comment>
<dbReference type="AlphaFoldDB" id="A0AAI9Y6Z0"/>